<keyword evidence="3" id="KW-1185">Reference proteome</keyword>
<name>A0A9W6Y826_9STRA</name>
<feature type="region of interest" description="Disordered" evidence="1">
    <location>
        <begin position="1"/>
        <end position="39"/>
    </location>
</feature>
<dbReference type="Proteomes" id="UP001165121">
    <property type="component" value="Unassembled WGS sequence"/>
</dbReference>
<evidence type="ECO:0000256" key="1">
    <source>
        <dbReference type="SAM" id="MobiDB-lite"/>
    </source>
</evidence>
<sequence length="350" mass="39207">MKKFPDPELAKASLSESDKKRKSAKGGGRKRKAPSFEPRVVEYYSNSLHEDGQATYQDVLSYCNRIPEFLLMEEGTRKVYVTRFIKRYKTPTEASLPSEGPRDDQGTDQTKRQDDARRLQDLVTARPDTCRGGCESISTCSTCVEKGHLNDGMAESSISRRTRAKQQGEDVSNNGLGTVLTLSNASKGGQQNVISCSIRPQAAVSEEVDDDDDEEVEEAEVEEEEAEQQEDENGDGVDDEDEEGKKERDGSEEEGAEVDDDDEGGESDGYEHEEDDEDDDYEDDPDPEESDDDGPFADDFDEPFDEKVVRLVQQSNTVVTKSKMSSRQRALLMKRSHSAFSFSFETMIRH</sequence>
<feature type="compositionally biased region" description="Basic residues" evidence="1">
    <location>
        <begin position="20"/>
        <end position="33"/>
    </location>
</feature>
<protein>
    <submittedName>
        <fullName evidence="2">Unnamed protein product</fullName>
    </submittedName>
</protein>
<evidence type="ECO:0000313" key="2">
    <source>
        <dbReference type="EMBL" id="GMF55143.1"/>
    </source>
</evidence>
<dbReference type="EMBL" id="BSXT01003662">
    <property type="protein sequence ID" value="GMF55143.1"/>
    <property type="molecule type" value="Genomic_DNA"/>
</dbReference>
<evidence type="ECO:0000313" key="3">
    <source>
        <dbReference type="Proteomes" id="UP001165121"/>
    </source>
</evidence>
<dbReference type="AlphaFoldDB" id="A0A9W6Y826"/>
<feature type="compositionally biased region" description="Basic and acidic residues" evidence="1">
    <location>
        <begin position="100"/>
        <end position="118"/>
    </location>
</feature>
<comment type="caution">
    <text evidence="2">The sequence shown here is derived from an EMBL/GenBank/DDBJ whole genome shotgun (WGS) entry which is preliminary data.</text>
</comment>
<accession>A0A9W6Y826</accession>
<feature type="region of interest" description="Disordered" evidence="1">
    <location>
        <begin position="198"/>
        <end position="305"/>
    </location>
</feature>
<proteinExistence type="predicted"/>
<organism evidence="2 3">
    <name type="scientific">Phytophthora fragariaefolia</name>
    <dbReference type="NCBI Taxonomy" id="1490495"/>
    <lineage>
        <taxon>Eukaryota</taxon>
        <taxon>Sar</taxon>
        <taxon>Stramenopiles</taxon>
        <taxon>Oomycota</taxon>
        <taxon>Peronosporomycetes</taxon>
        <taxon>Peronosporales</taxon>
        <taxon>Peronosporaceae</taxon>
        <taxon>Phytophthora</taxon>
    </lineage>
</organism>
<reference evidence="2" key="1">
    <citation type="submission" date="2023-04" db="EMBL/GenBank/DDBJ databases">
        <title>Phytophthora fragariaefolia NBRC 109709.</title>
        <authorList>
            <person name="Ichikawa N."/>
            <person name="Sato H."/>
            <person name="Tonouchi N."/>
        </authorList>
    </citation>
    <scope>NUCLEOTIDE SEQUENCE</scope>
    <source>
        <strain evidence="2">NBRC 109709</strain>
    </source>
</reference>
<feature type="compositionally biased region" description="Acidic residues" evidence="1">
    <location>
        <begin position="250"/>
        <end position="304"/>
    </location>
</feature>
<feature type="compositionally biased region" description="Acidic residues" evidence="1">
    <location>
        <begin position="206"/>
        <end position="242"/>
    </location>
</feature>
<feature type="region of interest" description="Disordered" evidence="1">
    <location>
        <begin position="154"/>
        <end position="175"/>
    </location>
</feature>
<feature type="region of interest" description="Disordered" evidence="1">
    <location>
        <begin position="92"/>
        <end position="118"/>
    </location>
</feature>
<gene>
    <name evidence="2" type="ORF">Pfra01_002315300</name>
</gene>